<feature type="transmembrane region" description="Helical" evidence="2">
    <location>
        <begin position="38"/>
        <end position="57"/>
    </location>
</feature>
<evidence type="ECO:0000259" key="3">
    <source>
        <dbReference type="Pfam" id="PF01882"/>
    </source>
</evidence>
<dbReference type="OrthoDB" id="9776116at2"/>
<dbReference type="Proteomes" id="UP000179769">
    <property type="component" value="Unassembled WGS sequence"/>
</dbReference>
<feature type="compositionally biased region" description="Low complexity" evidence="1">
    <location>
        <begin position="491"/>
        <end position="505"/>
    </location>
</feature>
<accession>A0A1S1R7W1</accession>
<dbReference type="AlphaFoldDB" id="A0A1S1R7W1"/>
<feature type="transmembrane region" description="Helical" evidence="2">
    <location>
        <begin position="12"/>
        <end position="33"/>
    </location>
</feature>
<dbReference type="PROSITE" id="PS51257">
    <property type="entry name" value="PROKAR_LIPOPROTEIN"/>
    <property type="match status" value="1"/>
</dbReference>
<evidence type="ECO:0000313" key="4">
    <source>
        <dbReference type="EMBL" id="OHV43058.1"/>
    </source>
</evidence>
<gene>
    <name evidence="4" type="ORF">BBK14_10490</name>
</gene>
<dbReference type="Pfam" id="PF01882">
    <property type="entry name" value="DUF58"/>
    <property type="match status" value="1"/>
</dbReference>
<dbReference type="RefSeq" id="WP_071060020.1">
    <property type="nucleotide sequence ID" value="NZ_MAXA01000036.1"/>
</dbReference>
<keyword evidence="2" id="KW-0812">Transmembrane</keyword>
<feature type="region of interest" description="Disordered" evidence="1">
    <location>
        <begin position="486"/>
        <end position="553"/>
    </location>
</feature>
<evidence type="ECO:0000256" key="2">
    <source>
        <dbReference type="SAM" id="Phobius"/>
    </source>
</evidence>
<dbReference type="InterPro" id="IPR002881">
    <property type="entry name" value="DUF58"/>
</dbReference>
<proteinExistence type="predicted"/>
<dbReference type="PANTHER" id="PTHR34351">
    <property type="entry name" value="SLR1927 PROTEIN-RELATED"/>
    <property type="match status" value="1"/>
</dbReference>
<name>A0A1S1R7W1_9ACTN</name>
<keyword evidence="5" id="KW-1185">Reference proteome</keyword>
<evidence type="ECO:0000313" key="5">
    <source>
        <dbReference type="Proteomes" id="UP000179769"/>
    </source>
</evidence>
<sequence>MSEPTPRTLPGFTPAAWGLLAVTAACALGAVLLRYAELAAFAGAGAAALFTAMAAVARPPRVTVTTRVTPAAVTRGDDAALVISIVNHSRWTSPPFALRLPAEPAQPGEVPAEPAEPGGSVGSGGPEIAVDIRPLRGGASREIVLPLDTAARGVRQIGPPQVHRSDPFGLAHRHQYLGTSLTLRVRPRAYPLVPPPAAPARDPDGQSGRGASGGLMFHTLREYTPGEDLRLVHWAASARTGTLMVRTHLDPSEPASTVVLDTRRRAYPPGPVGAAVFEDAVDVAASAVLACARNSYGVRLVTSGGVRMTGRRRSTDAESLLDELADVRPDEGVTLDVLRTLRRGPVGTLVLVTGALDRDAAAALAPVAHVFGQVIVLRMGPRSEAAALARGRRAPGDRPRLRPSMEAVARARAERGGPVAPAEPTRSTGSAGAARTAGATRMAGVAGAAGVAGSVGMVGTAGSGRVRMIHLGSPADLTDVWPAAPLPPRAPAADQAAASPAAVGSAGSGSAGWGQAETEPDLAGPLLPVASLASAGPGPGPSPRTGRGAGGGS</sequence>
<dbReference type="EMBL" id="MAXA01000036">
    <property type="protein sequence ID" value="OHV43058.1"/>
    <property type="molecule type" value="Genomic_DNA"/>
</dbReference>
<protein>
    <recommendedName>
        <fullName evidence="3">DUF58 domain-containing protein</fullName>
    </recommendedName>
</protein>
<feature type="domain" description="DUF58" evidence="3">
    <location>
        <begin position="220"/>
        <end position="368"/>
    </location>
</feature>
<evidence type="ECO:0000256" key="1">
    <source>
        <dbReference type="SAM" id="MobiDB-lite"/>
    </source>
</evidence>
<feature type="compositionally biased region" description="Low complexity" evidence="1">
    <location>
        <begin position="416"/>
        <end position="432"/>
    </location>
</feature>
<dbReference type="PANTHER" id="PTHR34351:SF1">
    <property type="entry name" value="SLR1927 PROTEIN"/>
    <property type="match status" value="1"/>
</dbReference>
<feature type="region of interest" description="Disordered" evidence="1">
    <location>
        <begin position="101"/>
        <end position="130"/>
    </location>
</feature>
<feature type="compositionally biased region" description="Low complexity" evidence="1">
    <location>
        <begin position="101"/>
        <end position="118"/>
    </location>
</feature>
<feature type="region of interest" description="Disordered" evidence="1">
    <location>
        <begin position="412"/>
        <end position="432"/>
    </location>
</feature>
<keyword evidence="2" id="KW-0472">Membrane</keyword>
<organism evidence="4 5">
    <name type="scientific">Parafrankia soli</name>
    <dbReference type="NCBI Taxonomy" id="2599596"/>
    <lineage>
        <taxon>Bacteria</taxon>
        <taxon>Bacillati</taxon>
        <taxon>Actinomycetota</taxon>
        <taxon>Actinomycetes</taxon>
        <taxon>Frankiales</taxon>
        <taxon>Frankiaceae</taxon>
        <taxon>Parafrankia</taxon>
    </lineage>
</organism>
<keyword evidence="2" id="KW-1133">Transmembrane helix</keyword>
<reference evidence="5" key="1">
    <citation type="submission" date="2016-07" db="EMBL/GenBank/DDBJ databases">
        <title>Frankia sp. NRRL B-16219 Genome sequencing.</title>
        <authorList>
            <person name="Ghodhbane-Gtari F."/>
            <person name="Swanson E."/>
            <person name="Gueddou A."/>
            <person name="Louati M."/>
            <person name="Nouioui I."/>
            <person name="Hezbri K."/>
            <person name="Abebe-Akele F."/>
            <person name="Simpson S."/>
            <person name="Morris K."/>
            <person name="Thomas K."/>
            <person name="Gtari M."/>
            <person name="Tisa L.S."/>
        </authorList>
    </citation>
    <scope>NUCLEOTIDE SEQUENCE [LARGE SCALE GENOMIC DNA]</scope>
    <source>
        <strain evidence="5">NRRL B-16219</strain>
    </source>
</reference>
<comment type="caution">
    <text evidence="4">The sequence shown here is derived from an EMBL/GenBank/DDBJ whole genome shotgun (WGS) entry which is preliminary data.</text>
</comment>